<proteinExistence type="predicted"/>
<comment type="caution">
    <text evidence="2">The sequence shown here is derived from an EMBL/GenBank/DDBJ whole genome shotgun (WGS) entry which is preliminary data.</text>
</comment>
<dbReference type="EMBL" id="JBAKBA010000084">
    <property type="protein sequence ID" value="MEL0660999.1"/>
    <property type="molecule type" value="Genomic_DNA"/>
</dbReference>
<feature type="domain" description="DUF6795" evidence="1">
    <location>
        <begin position="45"/>
        <end position="147"/>
    </location>
</feature>
<dbReference type="RefSeq" id="WP_341629360.1">
    <property type="nucleotide sequence ID" value="NZ_JBAKBA010000084.1"/>
</dbReference>
<evidence type="ECO:0000313" key="2">
    <source>
        <dbReference type="EMBL" id="MEL0660999.1"/>
    </source>
</evidence>
<evidence type="ECO:0000313" key="3">
    <source>
        <dbReference type="Proteomes" id="UP001366060"/>
    </source>
</evidence>
<name>A0ABU9HGL5_9GAMM</name>
<gene>
    <name evidence="2" type="ORF">V6255_17870</name>
</gene>
<accession>A0ABU9HGL5</accession>
<reference evidence="2 3" key="1">
    <citation type="submission" date="2024-02" db="EMBL/GenBank/DDBJ databases">
        <title>Bacteria isolated from the canopy kelp, Nereocystis luetkeana.</title>
        <authorList>
            <person name="Pfister C.A."/>
            <person name="Younker I.T."/>
            <person name="Light S.H."/>
        </authorList>
    </citation>
    <scope>NUCLEOTIDE SEQUENCE [LARGE SCALE GENOMIC DNA]</scope>
    <source>
        <strain evidence="2 3">TI.2.07</strain>
    </source>
</reference>
<sequence length="172" mass="19702">MSSSKLKRLFIVVVSIAFLSLVSTLVFADMFGLLKKQDVVLSREVHGLLLDNGQPLSNVKVFRVLTYGEEYLDQVVTDENGHFYFPDKIIRSSKPSQMFFNSSLNQHIYAKTDNDDELVLWYARIIQAEDSETLTELLNHLVCDITNDAKTYDIPAKEDPSKLFVIYTRCKL</sequence>
<protein>
    <submittedName>
        <fullName evidence="2">DUF6795 domain-containing protein</fullName>
    </submittedName>
</protein>
<dbReference type="InterPro" id="IPR046474">
    <property type="entry name" value="DUF6795"/>
</dbReference>
<organism evidence="2 3">
    <name type="scientific">Psychromonas arctica</name>
    <dbReference type="NCBI Taxonomy" id="168275"/>
    <lineage>
        <taxon>Bacteria</taxon>
        <taxon>Pseudomonadati</taxon>
        <taxon>Pseudomonadota</taxon>
        <taxon>Gammaproteobacteria</taxon>
        <taxon>Alteromonadales</taxon>
        <taxon>Psychromonadaceae</taxon>
        <taxon>Psychromonas</taxon>
    </lineage>
</organism>
<keyword evidence="3" id="KW-1185">Reference proteome</keyword>
<dbReference type="Pfam" id="PF20598">
    <property type="entry name" value="DUF6795"/>
    <property type="match status" value="1"/>
</dbReference>
<evidence type="ECO:0000259" key="1">
    <source>
        <dbReference type="Pfam" id="PF20598"/>
    </source>
</evidence>
<dbReference type="Proteomes" id="UP001366060">
    <property type="component" value="Unassembled WGS sequence"/>
</dbReference>